<dbReference type="PANTHER" id="PTHR43312">
    <property type="entry name" value="D-THREO-ALDOSE 1-DEHYDROGENASE"/>
    <property type="match status" value="1"/>
</dbReference>
<keyword evidence="4" id="KW-1185">Reference proteome</keyword>
<dbReference type="CDD" id="cd19098">
    <property type="entry name" value="AKR_unchar"/>
    <property type="match status" value="1"/>
</dbReference>
<evidence type="ECO:0000259" key="1">
    <source>
        <dbReference type="Pfam" id="PF00248"/>
    </source>
</evidence>
<dbReference type="InterPro" id="IPR023210">
    <property type="entry name" value="NADP_OxRdtase_dom"/>
</dbReference>
<gene>
    <name evidence="2" type="ORF">GUITHDRAFT_83863</name>
</gene>
<dbReference type="RefSeq" id="XP_005841895.1">
    <property type="nucleotide sequence ID" value="XM_005841838.1"/>
</dbReference>
<evidence type="ECO:0000313" key="2">
    <source>
        <dbReference type="EMBL" id="EKX54915.1"/>
    </source>
</evidence>
<dbReference type="KEGG" id="gtt:GUITHDRAFT_83863"/>
<dbReference type="PANTHER" id="PTHR43312:SF1">
    <property type="entry name" value="NADP-DEPENDENT OXIDOREDUCTASE DOMAIN-CONTAINING PROTEIN"/>
    <property type="match status" value="1"/>
</dbReference>
<sequence>MSSSPSPSSSVSSSLFATKGTPVPRIGLGLAALGRPGYINLGRSEELSTSSERSVELMKEQTFQVLDAAWACGVRYFDAARSYGRAEEFLSSWLESRKVESQDVCIGSKWGYRYTAEWRIDTGGAPHEVKDHSTSHFLKQQQETLHLLKDHLRLYQIHSATLESGVLENEELLNEMRRFKAENGVGLGLSLSGTQQAQVLEAALKIPMEEGGDLSQGRLFDSVQATWNLAEQSAGEALHQARVADLQVIVKEAMGNGRLLKGSASPSLRKLADHMGCSPDALALACVLLQPFQPLVLSGAATPDQMRSNFEAVSLSASIQADPSKMSLVQSLMNEVRMSPDEYWNERSQLKWN</sequence>
<organism evidence="2">
    <name type="scientific">Guillardia theta (strain CCMP2712)</name>
    <name type="common">Cryptophyte</name>
    <dbReference type="NCBI Taxonomy" id="905079"/>
    <lineage>
        <taxon>Eukaryota</taxon>
        <taxon>Cryptophyceae</taxon>
        <taxon>Pyrenomonadales</taxon>
        <taxon>Geminigeraceae</taxon>
        <taxon>Guillardia</taxon>
    </lineage>
</organism>
<protein>
    <recommendedName>
        <fullName evidence="1">NADP-dependent oxidoreductase domain-containing protein</fullName>
    </recommendedName>
</protein>
<dbReference type="InterPro" id="IPR036812">
    <property type="entry name" value="NAD(P)_OxRdtase_dom_sf"/>
</dbReference>
<dbReference type="InterPro" id="IPR053135">
    <property type="entry name" value="AKR2_Oxidoreductase"/>
</dbReference>
<dbReference type="EMBL" id="JH992966">
    <property type="protein sequence ID" value="EKX54915.1"/>
    <property type="molecule type" value="Genomic_DNA"/>
</dbReference>
<dbReference type="PaxDb" id="55529-EKX54915"/>
<feature type="domain" description="NADP-dependent oxidoreductase" evidence="1">
    <location>
        <begin position="56"/>
        <end position="315"/>
    </location>
</feature>
<proteinExistence type="predicted"/>
<name>L1K381_GUITC</name>
<dbReference type="Gene3D" id="3.20.20.100">
    <property type="entry name" value="NADP-dependent oxidoreductase domain"/>
    <property type="match status" value="1"/>
</dbReference>
<accession>L1K381</accession>
<dbReference type="OMA" id="SKWGYTY"/>
<reference evidence="3" key="3">
    <citation type="submission" date="2015-06" db="UniProtKB">
        <authorList>
            <consortium name="EnsemblProtists"/>
        </authorList>
    </citation>
    <scope>IDENTIFICATION</scope>
</reference>
<dbReference type="eggNOG" id="ENOG502RNJG">
    <property type="taxonomic scope" value="Eukaryota"/>
</dbReference>
<dbReference type="AlphaFoldDB" id="L1K381"/>
<dbReference type="Proteomes" id="UP000011087">
    <property type="component" value="Unassembled WGS sequence"/>
</dbReference>
<dbReference type="STRING" id="905079.L1K381"/>
<dbReference type="EnsemblProtists" id="EKX54915">
    <property type="protein sequence ID" value="EKX54915"/>
    <property type="gene ID" value="GUITHDRAFT_83863"/>
</dbReference>
<reference evidence="4" key="2">
    <citation type="submission" date="2012-11" db="EMBL/GenBank/DDBJ databases">
        <authorList>
            <person name="Kuo A."/>
            <person name="Curtis B.A."/>
            <person name="Tanifuji G."/>
            <person name="Burki F."/>
            <person name="Gruber A."/>
            <person name="Irimia M."/>
            <person name="Maruyama S."/>
            <person name="Arias M.C."/>
            <person name="Ball S.G."/>
            <person name="Gile G.H."/>
            <person name="Hirakawa Y."/>
            <person name="Hopkins J.F."/>
            <person name="Rensing S.A."/>
            <person name="Schmutz J."/>
            <person name="Symeonidi A."/>
            <person name="Elias M."/>
            <person name="Eveleigh R.J."/>
            <person name="Herman E.K."/>
            <person name="Klute M.J."/>
            <person name="Nakayama T."/>
            <person name="Obornik M."/>
            <person name="Reyes-Prieto A."/>
            <person name="Armbrust E.V."/>
            <person name="Aves S.J."/>
            <person name="Beiko R.G."/>
            <person name="Coutinho P."/>
            <person name="Dacks J.B."/>
            <person name="Durnford D.G."/>
            <person name="Fast N.M."/>
            <person name="Green B.R."/>
            <person name="Grisdale C."/>
            <person name="Hempe F."/>
            <person name="Henrissat B."/>
            <person name="Hoppner M.P."/>
            <person name="Ishida K.-I."/>
            <person name="Kim E."/>
            <person name="Koreny L."/>
            <person name="Kroth P.G."/>
            <person name="Liu Y."/>
            <person name="Malik S.-B."/>
            <person name="Maier U.G."/>
            <person name="McRose D."/>
            <person name="Mock T."/>
            <person name="Neilson J.A."/>
            <person name="Onodera N.T."/>
            <person name="Poole A.M."/>
            <person name="Pritham E.J."/>
            <person name="Richards T.A."/>
            <person name="Rocap G."/>
            <person name="Roy S.W."/>
            <person name="Sarai C."/>
            <person name="Schaack S."/>
            <person name="Shirato S."/>
            <person name="Slamovits C.H."/>
            <person name="Spencer D.F."/>
            <person name="Suzuki S."/>
            <person name="Worden A.Z."/>
            <person name="Zauner S."/>
            <person name="Barry K."/>
            <person name="Bell C."/>
            <person name="Bharti A.K."/>
            <person name="Crow J.A."/>
            <person name="Grimwood J."/>
            <person name="Kramer R."/>
            <person name="Lindquist E."/>
            <person name="Lucas S."/>
            <person name="Salamov A."/>
            <person name="McFadden G.I."/>
            <person name="Lane C.E."/>
            <person name="Keeling P.J."/>
            <person name="Gray M.W."/>
            <person name="Grigoriev I.V."/>
            <person name="Archibald J.M."/>
        </authorList>
    </citation>
    <scope>NUCLEOTIDE SEQUENCE</scope>
    <source>
        <strain evidence="4">CCMP2712</strain>
    </source>
</reference>
<dbReference type="HOGENOM" id="CLU_073071_0_0_1"/>
<dbReference type="SUPFAM" id="SSF51430">
    <property type="entry name" value="NAD(P)-linked oxidoreductase"/>
    <property type="match status" value="1"/>
</dbReference>
<dbReference type="Pfam" id="PF00248">
    <property type="entry name" value="Aldo_ket_red"/>
    <property type="match status" value="1"/>
</dbReference>
<dbReference type="GeneID" id="17311417"/>
<evidence type="ECO:0000313" key="3">
    <source>
        <dbReference type="EnsemblProtists" id="EKX54915"/>
    </source>
</evidence>
<reference evidence="2 4" key="1">
    <citation type="journal article" date="2012" name="Nature">
        <title>Algal genomes reveal evolutionary mosaicism and the fate of nucleomorphs.</title>
        <authorList>
            <consortium name="DOE Joint Genome Institute"/>
            <person name="Curtis B.A."/>
            <person name="Tanifuji G."/>
            <person name="Burki F."/>
            <person name="Gruber A."/>
            <person name="Irimia M."/>
            <person name="Maruyama S."/>
            <person name="Arias M.C."/>
            <person name="Ball S.G."/>
            <person name="Gile G.H."/>
            <person name="Hirakawa Y."/>
            <person name="Hopkins J.F."/>
            <person name="Kuo A."/>
            <person name="Rensing S.A."/>
            <person name="Schmutz J."/>
            <person name="Symeonidi A."/>
            <person name="Elias M."/>
            <person name="Eveleigh R.J."/>
            <person name="Herman E.K."/>
            <person name="Klute M.J."/>
            <person name="Nakayama T."/>
            <person name="Obornik M."/>
            <person name="Reyes-Prieto A."/>
            <person name="Armbrust E.V."/>
            <person name="Aves S.J."/>
            <person name="Beiko R.G."/>
            <person name="Coutinho P."/>
            <person name="Dacks J.B."/>
            <person name="Durnford D.G."/>
            <person name="Fast N.M."/>
            <person name="Green B.R."/>
            <person name="Grisdale C.J."/>
            <person name="Hempel F."/>
            <person name="Henrissat B."/>
            <person name="Hoppner M.P."/>
            <person name="Ishida K."/>
            <person name="Kim E."/>
            <person name="Koreny L."/>
            <person name="Kroth P.G."/>
            <person name="Liu Y."/>
            <person name="Malik S.B."/>
            <person name="Maier U.G."/>
            <person name="McRose D."/>
            <person name="Mock T."/>
            <person name="Neilson J.A."/>
            <person name="Onodera N.T."/>
            <person name="Poole A.M."/>
            <person name="Pritham E.J."/>
            <person name="Richards T.A."/>
            <person name="Rocap G."/>
            <person name="Roy S.W."/>
            <person name="Sarai C."/>
            <person name="Schaack S."/>
            <person name="Shirato S."/>
            <person name="Slamovits C.H."/>
            <person name="Spencer D.F."/>
            <person name="Suzuki S."/>
            <person name="Worden A.Z."/>
            <person name="Zauner S."/>
            <person name="Barry K."/>
            <person name="Bell C."/>
            <person name="Bharti A.K."/>
            <person name="Crow J.A."/>
            <person name="Grimwood J."/>
            <person name="Kramer R."/>
            <person name="Lindquist E."/>
            <person name="Lucas S."/>
            <person name="Salamov A."/>
            <person name="McFadden G.I."/>
            <person name="Lane C.E."/>
            <person name="Keeling P.J."/>
            <person name="Gray M.W."/>
            <person name="Grigoriev I.V."/>
            <person name="Archibald J.M."/>
        </authorList>
    </citation>
    <scope>NUCLEOTIDE SEQUENCE</scope>
    <source>
        <strain evidence="2 4">CCMP2712</strain>
    </source>
</reference>
<evidence type="ECO:0000313" key="4">
    <source>
        <dbReference type="Proteomes" id="UP000011087"/>
    </source>
</evidence>
<dbReference type="OrthoDB" id="37537at2759"/>